<dbReference type="SUPFAM" id="SSF51556">
    <property type="entry name" value="Metallo-dependent hydrolases"/>
    <property type="match status" value="1"/>
</dbReference>
<dbReference type="InterPro" id="IPR032466">
    <property type="entry name" value="Metal_Hydrolase"/>
</dbReference>
<dbReference type="GO" id="GO:0046872">
    <property type="term" value="F:metal ion binding"/>
    <property type="evidence" value="ECO:0007669"/>
    <property type="project" value="UniProtKB-KW"/>
</dbReference>
<name>C8PIT6_9BACT</name>
<dbReference type="NCBIfam" id="TIGR00010">
    <property type="entry name" value="YchF/TatD family DNA exonuclease"/>
    <property type="match status" value="1"/>
</dbReference>
<feature type="binding site" evidence="4">
    <location>
        <position position="8"/>
    </location>
    <ligand>
        <name>a divalent metal cation</name>
        <dbReference type="ChEBI" id="CHEBI:60240"/>
        <label>1</label>
    </ligand>
</feature>
<keyword evidence="2 4" id="KW-0479">Metal-binding</keyword>
<dbReference type="PANTHER" id="PTHR46124:SF2">
    <property type="entry name" value="D-AMINOACYL-TRNA DEACYLASE"/>
    <property type="match status" value="1"/>
</dbReference>
<evidence type="ECO:0000256" key="2">
    <source>
        <dbReference type="ARBA" id="ARBA00022723"/>
    </source>
</evidence>
<organism evidence="5 6">
    <name type="scientific">Campylobacter gracilis RM3268</name>
    <dbReference type="NCBI Taxonomy" id="553220"/>
    <lineage>
        <taxon>Bacteria</taxon>
        <taxon>Pseudomonadati</taxon>
        <taxon>Campylobacterota</taxon>
        <taxon>Epsilonproteobacteria</taxon>
        <taxon>Campylobacterales</taxon>
        <taxon>Campylobacteraceae</taxon>
        <taxon>Campylobacter</taxon>
    </lineage>
</organism>
<keyword evidence="6" id="KW-1185">Reference proteome</keyword>
<dbReference type="PANTHER" id="PTHR46124">
    <property type="entry name" value="D-AMINOACYL-TRNA DEACYLASE"/>
    <property type="match status" value="1"/>
</dbReference>
<dbReference type="PIRSF" id="PIRSF005902">
    <property type="entry name" value="DNase_TatD"/>
    <property type="match status" value="1"/>
</dbReference>
<evidence type="ECO:0000313" key="5">
    <source>
        <dbReference type="EMBL" id="EEV16841.1"/>
    </source>
</evidence>
<dbReference type="RefSeq" id="WP_005871678.1">
    <property type="nucleotide sequence ID" value="NZ_ACYG01000027.1"/>
</dbReference>
<dbReference type="OrthoDB" id="9810005at2"/>
<keyword evidence="3 5" id="KW-0378">Hydrolase</keyword>
<dbReference type="PROSITE" id="PS01090">
    <property type="entry name" value="TATD_2"/>
    <property type="match status" value="1"/>
</dbReference>
<accession>C8PIT6</accession>
<feature type="binding site" evidence="4">
    <location>
        <position position="89"/>
    </location>
    <ligand>
        <name>a divalent metal cation</name>
        <dbReference type="ChEBI" id="CHEBI:60240"/>
        <label>1</label>
    </ligand>
</feature>
<dbReference type="FunFam" id="3.20.20.140:FF:000005">
    <property type="entry name" value="TatD family hydrolase"/>
    <property type="match status" value="1"/>
</dbReference>
<dbReference type="Proteomes" id="UP000005709">
    <property type="component" value="Unassembled WGS sequence"/>
</dbReference>
<proteinExistence type="inferred from homology"/>
<dbReference type="STRING" id="824.CGRAC_0997"/>
<sequence>MIIDTHCHLDDASFDADLDAVIERATIAGVRSIIIPGADVADLDKACKISHARDNVYFAVGVHPYEIDSFDMEVLKRYADDPKCVGVGECGLDYFRLKQQESKETKALEISRQKDAFISQIDLAAQLQKPLIVHIREANEDSFGILKDRAGDLCGGVLHCFNASKLLLGLSEYGFYFGIGGVLTFKNAKNLAEILPQIPQERLLIETDAPYLTPHPHRGERNEPAFTRLVVEKVAEILSLSVEEVEAITTQNACRLFGDKIKGEI</sequence>
<dbReference type="CDD" id="cd01310">
    <property type="entry name" value="TatD_DNAse"/>
    <property type="match status" value="1"/>
</dbReference>
<feature type="binding site" evidence="4">
    <location>
        <position position="134"/>
    </location>
    <ligand>
        <name>a divalent metal cation</name>
        <dbReference type="ChEBI" id="CHEBI:60240"/>
        <label>2</label>
    </ligand>
</feature>
<comment type="similarity">
    <text evidence="1">Belongs to the metallo-dependent hydrolases superfamily. TatD-type hydrolase family.</text>
</comment>
<evidence type="ECO:0000256" key="4">
    <source>
        <dbReference type="PIRSR" id="PIRSR005902-1"/>
    </source>
</evidence>
<dbReference type="InterPro" id="IPR015991">
    <property type="entry name" value="TatD/YcfH-like"/>
</dbReference>
<dbReference type="InterPro" id="IPR001130">
    <property type="entry name" value="TatD-like"/>
</dbReference>
<dbReference type="AlphaFoldDB" id="C8PIT6"/>
<dbReference type="InterPro" id="IPR018228">
    <property type="entry name" value="DNase_TatD-rel_CS"/>
</dbReference>
<evidence type="ECO:0000313" key="6">
    <source>
        <dbReference type="Proteomes" id="UP000005709"/>
    </source>
</evidence>
<dbReference type="Pfam" id="PF01026">
    <property type="entry name" value="TatD_DNase"/>
    <property type="match status" value="1"/>
</dbReference>
<dbReference type="GO" id="GO:0004536">
    <property type="term" value="F:DNA nuclease activity"/>
    <property type="evidence" value="ECO:0007669"/>
    <property type="project" value="InterPro"/>
</dbReference>
<evidence type="ECO:0000256" key="3">
    <source>
        <dbReference type="ARBA" id="ARBA00022801"/>
    </source>
</evidence>
<comment type="caution">
    <text evidence="5">The sequence shown here is derived from an EMBL/GenBank/DDBJ whole genome shotgun (WGS) entry which is preliminary data.</text>
</comment>
<dbReference type="GO" id="GO:0016788">
    <property type="term" value="F:hydrolase activity, acting on ester bonds"/>
    <property type="evidence" value="ECO:0007669"/>
    <property type="project" value="InterPro"/>
</dbReference>
<feature type="binding site" evidence="4">
    <location>
        <position position="159"/>
    </location>
    <ligand>
        <name>a divalent metal cation</name>
        <dbReference type="ChEBI" id="CHEBI:60240"/>
        <label>2</label>
    </ligand>
</feature>
<dbReference type="GO" id="GO:0005829">
    <property type="term" value="C:cytosol"/>
    <property type="evidence" value="ECO:0007669"/>
    <property type="project" value="TreeGrafter"/>
</dbReference>
<dbReference type="Gene3D" id="3.20.20.140">
    <property type="entry name" value="Metal-dependent hydrolases"/>
    <property type="match status" value="1"/>
</dbReference>
<feature type="binding site" evidence="4">
    <location>
        <position position="6"/>
    </location>
    <ligand>
        <name>a divalent metal cation</name>
        <dbReference type="ChEBI" id="CHEBI:60240"/>
        <label>1</label>
    </ligand>
</feature>
<dbReference type="eggNOG" id="COG0084">
    <property type="taxonomic scope" value="Bacteria"/>
</dbReference>
<feature type="binding site" evidence="4">
    <location>
        <position position="208"/>
    </location>
    <ligand>
        <name>a divalent metal cation</name>
        <dbReference type="ChEBI" id="CHEBI:60240"/>
        <label>1</label>
    </ligand>
</feature>
<dbReference type="EMBL" id="ACYG01000027">
    <property type="protein sequence ID" value="EEV16841.1"/>
    <property type="molecule type" value="Genomic_DNA"/>
</dbReference>
<gene>
    <name evidence="5" type="ORF">CAMGR0001_1135</name>
</gene>
<evidence type="ECO:0000256" key="1">
    <source>
        <dbReference type="ARBA" id="ARBA00009275"/>
    </source>
</evidence>
<protein>
    <submittedName>
        <fullName evidence="5">Hydrolase, TatD family</fullName>
    </submittedName>
</protein>
<dbReference type="PROSITE" id="PS01137">
    <property type="entry name" value="TATD_1"/>
    <property type="match status" value="1"/>
</dbReference>
<reference evidence="5 6" key="1">
    <citation type="submission" date="2009-07" db="EMBL/GenBank/DDBJ databases">
        <authorList>
            <person name="Madupu R."/>
            <person name="Sebastian Y."/>
            <person name="Durkin A.S."/>
            <person name="Torralba M."/>
            <person name="Methe B."/>
            <person name="Sutton G.G."/>
            <person name="Strausberg R.L."/>
            <person name="Nelson K.E."/>
        </authorList>
    </citation>
    <scope>NUCLEOTIDE SEQUENCE [LARGE SCALE GENOMIC DNA]</scope>
    <source>
        <strain evidence="5 6">RM3268</strain>
    </source>
</reference>